<name>A0ABN6TXR7_9NOCA</name>
<accession>A0ABN6TXR7</accession>
<dbReference type="EMBL" id="AP026978">
    <property type="protein sequence ID" value="BDT97699.1"/>
    <property type="molecule type" value="Genomic_DNA"/>
</dbReference>
<evidence type="ECO:0000313" key="2">
    <source>
        <dbReference type="EMBL" id="BDT97699.1"/>
    </source>
</evidence>
<keyword evidence="3" id="KW-1185">Reference proteome</keyword>
<protein>
    <submittedName>
        <fullName evidence="2">Uncharacterized protein</fullName>
    </submittedName>
</protein>
<gene>
    <name evidence="2" type="ORF">IFM12276_07280</name>
</gene>
<reference evidence="2 3" key="1">
    <citation type="submission" date="2022-11" db="EMBL/GenBank/DDBJ databases">
        <title>Genome Sequencing of Nocardia sp. ON39_IFM12276 and assembly.</title>
        <authorList>
            <person name="Shimojima M."/>
            <person name="Toyokawa M."/>
            <person name="Uesaka K."/>
        </authorList>
    </citation>
    <scope>NUCLEOTIDE SEQUENCE [LARGE SCALE GENOMIC DNA]</scope>
    <source>
        <strain evidence="2 3">IFM 12276</strain>
    </source>
</reference>
<evidence type="ECO:0000256" key="1">
    <source>
        <dbReference type="SAM" id="MobiDB-lite"/>
    </source>
</evidence>
<sequence>MPTGYVRTAITPRPGVARHIAARAAAYGRELRWKARPGRVADRPRRMSRTLPPGPGFILRIMSTPAAQFPPIGRAPEPANIRTARTPPLHNTPFRAG</sequence>
<organism evidence="2 3">
    <name type="scientific">Nocardia sputorum</name>
    <dbReference type="NCBI Taxonomy" id="2984338"/>
    <lineage>
        <taxon>Bacteria</taxon>
        <taxon>Bacillati</taxon>
        <taxon>Actinomycetota</taxon>
        <taxon>Actinomycetes</taxon>
        <taxon>Mycobacteriales</taxon>
        <taxon>Nocardiaceae</taxon>
        <taxon>Nocardia</taxon>
    </lineage>
</organism>
<feature type="region of interest" description="Disordered" evidence="1">
    <location>
        <begin position="68"/>
        <end position="97"/>
    </location>
</feature>
<proteinExistence type="predicted"/>
<dbReference type="Proteomes" id="UP001317870">
    <property type="component" value="Chromosome"/>
</dbReference>
<evidence type="ECO:0000313" key="3">
    <source>
        <dbReference type="Proteomes" id="UP001317870"/>
    </source>
</evidence>